<protein>
    <submittedName>
        <fullName evidence="1">Uncharacterized protein</fullName>
    </submittedName>
</protein>
<proteinExistence type="predicted"/>
<organism evidence="1">
    <name type="scientific">Chromera velia CCMP2878</name>
    <dbReference type="NCBI Taxonomy" id="1169474"/>
    <lineage>
        <taxon>Eukaryota</taxon>
        <taxon>Sar</taxon>
        <taxon>Alveolata</taxon>
        <taxon>Colpodellida</taxon>
        <taxon>Chromeraceae</taxon>
        <taxon>Chromera</taxon>
    </lineage>
</organism>
<reference evidence="1" key="1">
    <citation type="submission" date="2014-11" db="EMBL/GenBank/DDBJ databases">
        <authorList>
            <person name="Otto D Thomas"/>
            <person name="Naeem Raeece"/>
        </authorList>
    </citation>
    <scope>NUCLEOTIDE SEQUENCE</scope>
</reference>
<accession>A0A0G4FB24</accession>
<dbReference type="VEuPathDB" id="CryptoDB:Cvel_15997"/>
<feature type="non-terminal residue" evidence="1">
    <location>
        <position position="1"/>
    </location>
</feature>
<sequence length="45" mass="5126">DRTRPNAQRTAETTFYRKSVPEDQLIHVLADVPSLSIFLKASHSE</sequence>
<dbReference type="AlphaFoldDB" id="A0A0G4FB24"/>
<dbReference type="EMBL" id="CDMZ01000235">
    <property type="protein sequence ID" value="CEM09832.1"/>
    <property type="molecule type" value="Genomic_DNA"/>
</dbReference>
<evidence type="ECO:0000313" key="1">
    <source>
        <dbReference type="EMBL" id="CEM09832.1"/>
    </source>
</evidence>
<gene>
    <name evidence="1" type="ORF">Cvel_15997</name>
</gene>
<name>A0A0G4FB24_9ALVE</name>